<gene>
    <name evidence="3" type="ORF">C7999DRAFT_35494</name>
</gene>
<dbReference type="Proteomes" id="UP001303647">
    <property type="component" value="Unassembled WGS sequence"/>
</dbReference>
<evidence type="ECO:0000313" key="4">
    <source>
        <dbReference type="Proteomes" id="UP001303647"/>
    </source>
</evidence>
<dbReference type="Pfam" id="PF26639">
    <property type="entry name" value="Het-6_barrel"/>
    <property type="match status" value="1"/>
</dbReference>
<dbReference type="Pfam" id="PF06985">
    <property type="entry name" value="HET"/>
    <property type="match status" value="1"/>
</dbReference>
<evidence type="ECO:0000256" key="1">
    <source>
        <dbReference type="SAM" id="MobiDB-lite"/>
    </source>
</evidence>
<dbReference type="InterPro" id="IPR036028">
    <property type="entry name" value="SH3-like_dom_sf"/>
</dbReference>
<accession>A0AAN7CL93</accession>
<dbReference type="EMBL" id="MU857755">
    <property type="protein sequence ID" value="KAK4244139.1"/>
    <property type="molecule type" value="Genomic_DNA"/>
</dbReference>
<reference evidence="3" key="2">
    <citation type="submission" date="2023-05" db="EMBL/GenBank/DDBJ databases">
        <authorList>
            <consortium name="Lawrence Berkeley National Laboratory"/>
            <person name="Steindorff A."/>
            <person name="Hensen N."/>
            <person name="Bonometti L."/>
            <person name="Westerberg I."/>
            <person name="Brannstrom I.O."/>
            <person name="Guillou S."/>
            <person name="Cros-Aarteil S."/>
            <person name="Calhoun S."/>
            <person name="Haridas S."/>
            <person name="Kuo A."/>
            <person name="Mondo S."/>
            <person name="Pangilinan J."/>
            <person name="Riley R."/>
            <person name="Labutti K."/>
            <person name="Andreopoulos B."/>
            <person name="Lipzen A."/>
            <person name="Chen C."/>
            <person name="Yanf M."/>
            <person name="Daum C."/>
            <person name="Ng V."/>
            <person name="Clum A."/>
            <person name="Ohm R."/>
            <person name="Martin F."/>
            <person name="Silar P."/>
            <person name="Natvig D."/>
            <person name="Lalanne C."/>
            <person name="Gautier V."/>
            <person name="Ament-Velasquez S.L."/>
            <person name="Kruys A."/>
            <person name="Hutchinson M.I."/>
            <person name="Powell A.J."/>
            <person name="Barry K."/>
            <person name="Miller A.N."/>
            <person name="Grigoriev I.V."/>
            <person name="Debuchy R."/>
            <person name="Gladieux P."/>
            <person name="Thoren M.H."/>
            <person name="Johannesson H."/>
        </authorList>
    </citation>
    <scope>NUCLEOTIDE SEQUENCE</scope>
    <source>
        <strain evidence="3">CBS 359.72</strain>
    </source>
</reference>
<dbReference type="SUPFAM" id="SSF50044">
    <property type="entry name" value="SH3-domain"/>
    <property type="match status" value="1"/>
</dbReference>
<comment type="caution">
    <text evidence="3">The sequence shown here is derived from an EMBL/GenBank/DDBJ whole genome shotgun (WGS) entry which is preliminary data.</text>
</comment>
<dbReference type="InterPro" id="IPR010730">
    <property type="entry name" value="HET"/>
</dbReference>
<dbReference type="InterPro" id="IPR052895">
    <property type="entry name" value="HetReg/Transcr_Mod"/>
</dbReference>
<protein>
    <submittedName>
        <fullName evidence="3">Heterokaryon incompatibility protein-domain-containing protein</fullName>
    </submittedName>
</protein>
<keyword evidence="4" id="KW-1185">Reference proteome</keyword>
<organism evidence="3 4">
    <name type="scientific">Corynascus novoguineensis</name>
    <dbReference type="NCBI Taxonomy" id="1126955"/>
    <lineage>
        <taxon>Eukaryota</taxon>
        <taxon>Fungi</taxon>
        <taxon>Dikarya</taxon>
        <taxon>Ascomycota</taxon>
        <taxon>Pezizomycotina</taxon>
        <taxon>Sordariomycetes</taxon>
        <taxon>Sordariomycetidae</taxon>
        <taxon>Sordariales</taxon>
        <taxon>Chaetomiaceae</taxon>
        <taxon>Corynascus</taxon>
    </lineage>
</organism>
<proteinExistence type="predicted"/>
<evidence type="ECO:0000259" key="2">
    <source>
        <dbReference type="Pfam" id="PF06985"/>
    </source>
</evidence>
<sequence>MKIIEQLGAHGLERRFAVYDSHSTEVILSPDIGALKYRKGDVIRVLRRCNDAWAIGQLGLDVGLFPLEHTRSDNFSISLVRGQVVPTTGTVLPGWSQAYATNEHGLFPQQNLAPLRPSPTEGQIQNTRLYYQYTPLPRGHIRLIYITPANVEEFKASGQQSVFITLRDVRLDKAPIYAAFSYCWGDPDEVSPVFCNGKLLYVPSSLWRLLSWHVPGESRSVYSQFDASRPARMGNPAVFWADAICINQGDTIEKNHQIPLMQTIYQKTSEVVAYVGESAVGMRAGICMAAIASAGQQARSSSVSARKQAQDDVRSLDWDAVTTFYSESLFRRSWIIQEIILSREITFCYGRIRILMSVLHDCALALSEGRVKPPNSILGDTYGRRLGNMDKFKESLRQILHLSRLKATWDQGGILPFVEVLQHFRSANASDPRDKVYSLLSLATEDYRSRIIPDYSASNTAVAVYEHVAQCALQLGDLTVLLPNAGISRQHSTLASWAPDWSYEPRQAINGALFSCSGPRARCDAFVPPFQHHNRSKLIIRGSIIDKISHAGPRWSPGADRELPDNATPTIGSPGPAKAPVAFYLAASFLVLATGVLRARGHGYPGGRRFSTAIWQTLTCGTIRGEQQAADSDEVHYDAFLECLEDRKSDRPVLFREVEGGCLEPVLGHDDDDVIVRLESLSMHFGLGAPPRNRGTGVGDAAGPASQPTTSTADEVHRRRTDLEERTMPFLTSLLKFHPGRRTSVTERSYFAAVPDEATVGDEIAIFFGHPLPYVVRRAGSTDDQGREQFRLVGHCYVHGIMDGELVTGETASKNGVVLSGFDAMDFALI</sequence>
<dbReference type="PANTHER" id="PTHR24148:SF64">
    <property type="entry name" value="HETEROKARYON INCOMPATIBILITY DOMAIN-CONTAINING PROTEIN"/>
    <property type="match status" value="1"/>
</dbReference>
<dbReference type="PANTHER" id="PTHR24148">
    <property type="entry name" value="ANKYRIN REPEAT DOMAIN-CONTAINING PROTEIN 39 HOMOLOG-RELATED"/>
    <property type="match status" value="1"/>
</dbReference>
<feature type="domain" description="Heterokaryon incompatibility" evidence="2">
    <location>
        <begin position="177"/>
        <end position="338"/>
    </location>
</feature>
<feature type="region of interest" description="Disordered" evidence="1">
    <location>
        <begin position="689"/>
        <end position="719"/>
    </location>
</feature>
<evidence type="ECO:0000313" key="3">
    <source>
        <dbReference type="EMBL" id="KAK4244139.1"/>
    </source>
</evidence>
<dbReference type="AlphaFoldDB" id="A0AAN7CL93"/>
<name>A0AAN7CL93_9PEZI</name>
<dbReference type="Gene3D" id="2.30.30.40">
    <property type="entry name" value="SH3 Domains"/>
    <property type="match status" value="1"/>
</dbReference>
<reference evidence="3" key="1">
    <citation type="journal article" date="2023" name="Mol. Phylogenet. Evol.">
        <title>Genome-scale phylogeny and comparative genomics of the fungal order Sordariales.</title>
        <authorList>
            <person name="Hensen N."/>
            <person name="Bonometti L."/>
            <person name="Westerberg I."/>
            <person name="Brannstrom I.O."/>
            <person name="Guillou S."/>
            <person name="Cros-Aarteil S."/>
            <person name="Calhoun S."/>
            <person name="Haridas S."/>
            <person name="Kuo A."/>
            <person name="Mondo S."/>
            <person name="Pangilinan J."/>
            <person name="Riley R."/>
            <person name="LaButti K."/>
            <person name="Andreopoulos B."/>
            <person name="Lipzen A."/>
            <person name="Chen C."/>
            <person name="Yan M."/>
            <person name="Daum C."/>
            <person name="Ng V."/>
            <person name="Clum A."/>
            <person name="Steindorff A."/>
            <person name="Ohm R.A."/>
            <person name="Martin F."/>
            <person name="Silar P."/>
            <person name="Natvig D.O."/>
            <person name="Lalanne C."/>
            <person name="Gautier V."/>
            <person name="Ament-Velasquez S.L."/>
            <person name="Kruys A."/>
            <person name="Hutchinson M.I."/>
            <person name="Powell A.J."/>
            <person name="Barry K."/>
            <person name="Miller A.N."/>
            <person name="Grigoriev I.V."/>
            <person name="Debuchy R."/>
            <person name="Gladieux P."/>
            <person name="Hiltunen Thoren M."/>
            <person name="Johannesson H."/>
        </authorList>
    </citation>
    <scope>NUCLEOTIDE SEQUENCE</scope>
    <source>
        <strain evidence="3">CBS 359.72</strain>
    </source>
</reference>